<dbReference type="Pfam" id="PF00072">
    <property type="entry name" value="Response_reg"/>
    <property type="match status" value="1"/>
</dbReference>
<evidence type="ECO:0000256" key="3">
    <source>
        <dbReference type="ARBA" id="ARBA00022475"/>
    </source>
</evidence>
<evidence type="ECO:0000256" key="15">
    <source>
        <dbReference type="PROSITE-ProRule" id="PRU00169"/>
    </source>
</evidence>
<dbReference type="InterPro" id="IPR011006">
    <property type="entry name" value="CheY-like_superfamily"/>
</dbReference>
<dbReference type="Proteomes" id="UP001589758">
    <property type="component" value="Unassembled WGS sequence"/>
</dbReference>
<evidence type="ECO:0000256" key="13">
    <source>
        <dbReference type="PIRNR" id="PIRNR003182"/>
    </source>
</evidence>
<evidence type="ECO:0000256" key="7">
    <source>
        <dbReference type="ARBA" id="ARBA00022692"/>
    </source>
</evidence>
<evidence type="ECO:0000256" key="9">
    <source>
        <dbReference type="ARBA" id="ARBA00022840"/>
    </source>
</evidence>
<keyword evidence="5 15" id="KW-0597">Phosphoprotein</keyword>
<evidence type="ECO:0000256" key="14">
    <source>
        <dbReference type="PROSITE-ProRule" id="PRU00110"/>
    </source>
</evidence>
<keyword evidence="11 13" id="KW-0902">Two-component regulatory system</keyword>
<dbReference type="SUPFAM" id="SSF47226">
    <property type="entry name" value="Histidine-containing phosphotransfer domain, HPT domain"/>
    <property type="match status" value="1"/>
</dbReference>
<dbReference type="Pfam" id="PF00512">
    <property type="entry name" value="HisKA"/>
    <property type="match status" value="1"/>
</dbReference>
<dbReference type="SMART" id="SM00388">
    <property type="entry name" value="HisKA"/>
    <property type="match status" value="1"/>
</dbReference>
<dbReference type="Gene3D" id="1.10.287.130">
    <property type="match status" value="1"/>
</dbReference>
<feature type="modified residue" description="4-aspartylphosphate" evidence="15">
    <location>
        <position position="455"/>
    </location>
</feature>
<feature type="domain" description="Histidine kinase" evidence="18">
    <location>
        <begin position="163"/>
        <end position="388"/>
    </location>
</feature>
<keyword evidence="13" id="KW-0805">Transcription regulation</keyword>
<dbReference type="PROSITE" id="PS50110">
    <property type="entry name" value="RESPONSE_REGULATORY"/>
    <property type="match status" value="1"/>
</dbReference>
<gene>
    <name evidence="21" type="ORF">ACFFIT_12585</name>
</gene>
<evidence type="ECO:0000256" key="2">
    <source>
        <dbReference type="ARBA" id="ARBA00004429"/>
    </source>
</evidence>
<dbReference type="PANTHER" id="PTHR43047:SF72">
    <property type="entry name" value="OSMOSENSING HISTIDINE PROTEIN KINASE SLN1"/>
    <property type="match status" value="1"/>
</dbReference>
<evidence type="ECO:0000313" key="22">
    <source>
        <dbReference type="Proteomes" id="UP001589758"/>
    </source>
</evidence>
<dbReference type="SUPFAM" id="SSF52172">
    <property type="entry name" value="CheY-like"/>
    <property type="match status" value="1"/>
</dbReference>
<dbReference type="Gene3D" id="3.30.565.10">
    <property type="entry name" value="Histidine kinase-like ATPase, C-terminal domain"/>
    <property type="match status" value="1"/>
</dbReference>
<organism evidence="21 22">
    <name type="scientific">Thorsellia kenyensis</name>
    <dbReference type="NCBI Taxonomy" id="1549888"/>
    <lineage>
        <taxon>Bacteria</taxon>
        <taxon>Pseudomonadati</taxon>
        <taxon>Pseudomonadota</taxon>
        <taxon>Gammaproteobacteria</taxon>
        <taxon>Enterobacterales</taxon>
        <taxon>Thorselliaceae</taxon>
        <taxon>Thorsellia</taxon>
    </lineage>
</organism>
<feature type="modified residue" description="Phosphohistidine" evidence="14">
    <location>
        <position position="599"/>
    </location>
</feature>
<dbReference type="GO" id="GO:0005524">
    <property type="term" value="F:ATP binding"/>
    <property type="evidence" value="ECO:0007669"/>
    <property type="project" value="UniProtKB-KW"/>
</dbReference>
<keyword evidence="13" id="KW-0547">Nucleotide-binding</keyword>
<dbReference type="InterPro" id="IPR040642">
    <property type="entry name" value="HKR_ArcB_TM"/>
</dbReference>
<dbReference type="PIRSF" id="PIRSF003182">
    <property type="entry name" value="ArcB"/>
    <property type="match status" value="1"/>
</dbReference>
<evidence type="ECO:0000313" key="21">
    <source>
        <dbReference type="EMBL" id="MFC0180909.1"/>
    </source>
</evidence>
<reference evidence="21 22" key="1">
    <citation type="submission" date="2024-09" db="EMBL/GenBank/DDBJ databases">
        <authorList>
            <person name="Sun Q."/>
            <person name="Mori K."/>
        </authorList>
    </citation>
    <scope>NUCLEOTIDE SEQUENCE [LARGE SCALE GENOMIC DNA]</scope>
    <source>
        <strain evidence="21 22">CCM 8545</strain>
    </source>
</reference>
<dbReference type="PROSITE" id="PS50894">
    <property type="entry name" value="HPT"/>
    <property type="match status" value="1"/>
</dbReference>
<dbReference type="InterPro" id="IPR027460">
    <property type="entry name" value="ArcB_TM_sf"/>
</dbReference>
<feature type="coiled-coil region" evidence="16">
    <location>
        <begin position="77"/>
        <end position="156"/>
    </location>
</feature>
<dbReference type="CDD" id="cd17546">
    <property type="entry name" value="REC_hyHK_CKI1_RcsC-like"/>
    <property type="match status" value="1"/>
</dbReference>
<keyword evidence="6 13" id="KW-0808">Transferase</keyword>
<evidence type="ECO:0000256" key="17">
    <source>
        <dbReference type="SAM" id="Phobius"/>
    </source>
</evidence>
<keyword evidence="9 13" id="KW-0067">ATP-binding</keyword>
<dbReference type="SUPFAM" id="SSF55874">
    <property type="entry name" value="ATPase domain of HSP90 chaperone/DNA topoisomerase II/histidine kinase"/>
    <property type="match status" value="1"/>
</dbReference>
<dbReference type="InterPro" id="IPR014409">
    <property type="entry name" value="Sig_transdc_His_kin_hyb_ArcB"/>
</dbReference>
<dbReference type="InterPro" id="IPR001789">
    <property type="entry name" value="Sig_transdc_resp-reg_receiver"/>
</dbReference>
<keyword evidence="12 13" id="KW-0472">Membrane</keyword>
<feature type="domain" description="HPt" evidence="20">
    <location>
        <begin position="560"/>
        <end position="653"/>
    </location>
</feature>
<dbReference type="InterPro" id="IPR036641">
    <property type="entry name" value="HPT_dom_sf"/>
</dbReference>
<dbReference type="Pfam" id="PF18415">
    <property type="entry name" value="HKR_ArcB_TM"/>
    <property type="match status" value="1"/>
</dbReference>
<evidence type="ECO:0000256" key="11">
    <source>
        <dbReference type="ARBA" id="ARBA00023012"/>
    </source>
</evidence>
<dbReference type="Gene3D" id="3.40.50.2300">
    <property type="match status" value="1"/>
</dbReference>
<dbReference type="InterPro" id="IPR008207">
    <property type="entry name" value="Sig_transdc_His_kin_Hpt_dom"/>
</dbReference>
<dbReference type="PANTHER" id="PTHR43047">
    <property type="entry name" value="TWO-COMPONENT HISTIDINE PROTEIN KINASE"/>
    <property type="match status" value="1"/>
</dbReference>
<evidence type="ECO:0000256" key="5">
    <source>
        <dbReference type="ARBA" id="ARBA00022553"/>
    </source>
</evidence>
<keyword evidence="10 17" id="KW-1133">Transmembrane helix</keyword>
<dbReference type="InterPro" id="IPR003594">
    <property type="entry name" value="HATPase_dom"/>
</dbReference>
<feature type="transmembrane region" description="Helical" evidence="17">
    <location>
        <begin position="58"/>
        <end position="77"/>
    </location>
</feature>
<name>A0ABV6CD32_9GAMM</name>
<dbReference type="CDD" id="cd00082">
    <property type="entry name" value="HisKA"/>
    <property type="match status" value="1"/>
</dbReference>
<dbReference type="InterPro" id="IPR005467">
    <property type="entry name" value="His_kinase_dom"/>
</dbReference>
<dbReference type="CDD" id="cd00088">
    <property type="entry name" value="HPT"/>
    <property type="match status" value="1"/>
</dbReference>
<dbReference type="PROSITE" id="PS50109">
    <property type="entry name" value="HIS_KIN"/>
    <property type="match status" value="1"/>
</dbReference>
<evidence type="ECO:0000256" key="1">
    <source>
        <dbReference type="ARBA" id="ARBA00000085"/>
    </source>
</evidence>
<dbReference type="Pfam" id="PF01627">
    <property type="entry name" value="Hpt"/>
    <property type="match status" value="1"/>
</dbReference>
<keyword evidence="16" id="KW-0175">Coiled coil</keyword>
<evidence type="ECO:0000256" key="12">
    <source>
        <dbReference type="ARBA" id="ARBA00023136"/>
    </source>
</evidence>
<dbReference type="EC" id="2.7.13.3" evidence="13"/>
<keyword evidence="3 13" id="KW-1003">Cell membrane</keyword>
<comment type="subcellular location">
    <subcellularLocation>
        <location evidence="2 13">Cell inner membrane</location>
        <topology evidence="2 13">Multi-pass membrane protein</topology>
    </subcellularLocation>
</comment>
<dbReference type="Pfam" id="PF02518">
    <property type="entry name" value="HATPase_c"/>
    <property type="match status" value="1"/>
</dbReference>
<comment type="catalytic activity">
    <reaction evidence="1 13">
        <text>ATP + protein L-histidine = ADP + protein N-phospho-L-histidine.</text>
        <dbReference type="EC" id="2.7.13.3"/>
    </reaction>
</comment>
<accession>A0ABV6CD32</accession>
<dbReference type="InterPro" id="IPR036890">
    <property type="entry name" value="HATPase_C_sf"/>
</dbReference>
<evidence type="ECO:0000259" key="19">
    <source>
        <dbReference type="PROSITE" id="PS50110"/>
    </source>
</evidence>
<evidence type="ECO:0000256" key="4">
    <source>
        <dbReference type="ARBA" id="ARBA00022519"/>
    </source>
</evidence>
<dbReference type="InterPro" id="IPR003661">
    <property type="entry name" value="HisK_dim/P_dom"/>
</dbReference>
<feature type="transmembrane region" description="Helical" evidence="17">
    <location>
        <begin position="20"/>
        <end position="46"/>
    </location>
</feature>
<dbReference type="SMART" id="SM00387">
    <property type="entry name" value="HATPase_c"/>
    <property type="match status" value="1"/>
</dbReference>
<comment type="caution">
    <text evidence="21">The sequence shown here is derived from an EMBL/GenBank/DDBJ whole genome shotgun (WGS) entry which is preliminary data.</text>
</comment>
<dbReference type="Gene3D" id="1.20.120.160">
    <property type="entry name" value="HPT domain"/>
    <property type="match status" value="1"/>
</dbReference>
<keyword evidence="8 13" id="KW-0418">Kinase</keyword>
<dbReference type="Gene3D" id="1.10.287.970">
    <property type="entry name" value="His Kinase A (phosphoacceptor) domain"/>
    <property type="match status" value="1"/>
</dbReference>
<proteinExistence type="predicted"/>
<dbReference type="EMBL" id="JBHLXE010000109">
    <property type="protein sequence ID" value="MFC0180909.1"/>
    <property type="molecule type" value="Genomic_DNA"/>
</dbReference>
<evidence type="ECO:0000256" key="8">
    <source>
        <dbReference type="ARBA" id="ARBA00022777"/>
    </source>
</evidence>
<evidence type="ECO:0000256" key="16">
    <source>
        <dbReference type="SAM" id="Coils"/>
    </source>
</evidence>
<feature type="domain" description="Response regulatory" evidence="19">
    <location>
        <begin position="406"/>
        <end position="521"/>
    </location>
</feature>
<keyword evidence="7 17" id="KW-0812">Transmembrane</keyword>
<protein>
    <recommendedName>
        <fullName evidence="13">Aerobic respiration control sensor protein</fullName>
        <ecNumber evidence="13">2.7.13.3</ecNumber>
    </recommendedName>
</protein>
<keyword evidence="13" id="KW-0804">Transcription</keyword>
<evidence type="ECO:0000256" key="10">
    <source>
        <dbReference type="ARBA" id="ARBA00022989"/>
    </source>
</evidence>
<evidence type="ECO:0000259" key="18">
    <source>
        <dbReference type="PROSITE" id="PS50109"/>
    </source>
</evidence>
<dbReference type="PRINTS" id="PR00344">
    <property type="entry name" value="BCTRLSENSOR"/>
</dbReference>
<dbReference type="InterPro" id="IPR036097">
    <property type="entry name" value="HisK_dim/P_sf"/>
</dbReference>
<dbReference type="SMART" id="SM00448">
    <property type="entry name" value="REC"/>
    <property type="match status" value="1"/>
</dbReference>
<evidence type="ECO:0000256" key="6">
    <source>
        <dbReference type="ARBA" id="ARBA00022679"/>
    </source>
</evidence>
<sequence length="660" mass="74857">MQPLRRLAQFYVDLLVKLGIWKFSMLLALAIIVFAMVIQMSVTWVFEGRVEAIDLIRSVFFGIVVTPWAVYFLSVVVDQIEESRRQLTDLVDELEAIHQREAKQNQQLSHNIKQLNQEITDRIKAEQARLQLVETLKEEVMQRKRYQDALEQASRDKTTFISTISHELRTPLNGIIGLSRILADSPLSAQQQNYLNTIQLSAITLSHIFNDIIEVDKLERGKQKLDIKPIDFIRFLADIENISTLLIQQKGLEFNFRPLFEERGQNIPLSIATDETRVRQILWNLISNAVKFTDTGVVEMRVFFHPDAQDKLVFEVEDSGTGIPLEEQESIFEMYYQVNDKYGGKPATGTGIGLAVSRTLARKLGGDLTVRSEYHHGSCFCLTIDAPITTLLDSNEVQIDKFEGLHVLLVEDIELNIIVATSVLEKLGCHITIARTGKEALVELTTNKFDLALLDIQLPDMTGLDIARQYKEIVNTSSPRLIALTANVLEDYSAYHKVGIEGVLNKPLSIPALVQVLSGNHPFSMNHQQVFSKDINGRDTHCTQQILDETVLNDYIQMIGEGALSSNLSVLEGIMIEYLTELNDAIIREDIKQIKSLGHKIKGACASLGLIRLQEVAKCIQNYESQIDFSVLKRSFDTLNECWKEDVELLHTWIKNNPRR</sequence>
<dbReference type="InterPro" id="IPR004358">
    <property type="entry name" value="Sig_transdc_His_kin-like_C"/>
</dbReference>
<dbReference type="RefSeq" id="WP_385878180.1">
    <property type="nucleotide sequence ID" value="NZ_JBHLXE010000109.1"/>
</dbReference>
<keyword evidence="22" id="KW-1185">Reference proteome</keyword>
<keyword evidence="4 13" id="KW-0997">Cell inner membrane</keyword>
<dbReference type="SUPFAM" id="SSF47384">
    <property type="entry name" value="Homodimeric domain of signal transducing histidine kinase"/>
    <property type="match status" value="1"/>
</dbReference>
<evidence type="ECO:0000259" key="20">
    <source>
        <dbReference type="PROSITE" id="PS50894"/>
    </source>
</evidence>